<sequence length="200" mass="23284">MKALVIFAHPRKESFSHALLERVTSTLNEKQYDVTVRDLYAMDFNPILDSEDTIHIEGDQFVRESNHYPPDVQIEMSHLLENDLYIFIFPSWWNGMPAIMKGYIDRVCQHGFFYSFEDKTVADQFKGKRALFFTPTGQPQMINGEENPLTAAMRTVTSGWLFNANAIDVIDHTFYGRVPYMSRDELELYLQDAEEKIRAL</sequence>
<dbReference type="Proteomes" id="UP000321547">
    <property type="component" value="Unassembled WGS sequence"/>
</dbReference>
<dbReference type="Proteomes" id="UP000242243">
    <property type="component" value="Unassembled WGS sequence"/>
</dbReference>
<evidence type="ECO:0000259" key="3">
    <source>
        <dbReference type="Pfam" id="PF02525"/>
    </source>
</evidence>
<keyword evidence="2" id="KW-0560">Oxidoreductase</keyword>
<dbReference type="PANTHER" id="PTHR10204:SF34">
    <property type="entry name" value="NAD(P)H DEHYDROGENASE [QUINONE] 1 ISOFORM 1"/>
    <property type="match status" value="1"/>
</dbReference>
<gene>
    <name evidence="4" type="ORF">HHA03_23590</name>
    <name evidence="5" type="ORF">SAMN05421839_13031</name>
</gene>
<evidence type="ECO:0000256" key="1">
    <source>
        <dbReference type="ARBA" id="ARBA00006252"/>
    </source>
</evidence>
<dbReference type="InterPro" id="IPR029039">
    <property type="entry name" value="Flavoprotein-like_sf"/>
</dbReference>
<dbReference type="InterPro" id="IPR051545">
    <property type="entry name" value="NAD(P)H_dehydrogenase_qn"/>
</dbReference>
<keyword evidence="7" id="KW-1185">Reference proteome</keyword>
<proteinExistence type="inferred from homology"/>
<dbReference type="Pfam" id="PF02525">
    <property type="entry name" value="Flavodoxin_2"/>
    <property type="match status" value="1"/>
</dbReference>
<evidence type="ECO:0000313" key="7">
    <source>
        <dbReference type="Proteomes" id="UP000321547"/>
    </source>
</evidence>
<dbReference type="RefSeq" id="WP_089833014.1">
    <property type="nucleotide sequence ID" value="NZ_BJWI01000065.1"/>
</dbReference>
<evidence type="ECO:0000313" key="5">
    <source>
        <dbReference type="EMBL" id="SFP58271.1"/>
    </source>
</evidence>
<reference evidence="5 6" key="1">
    <citation type="submission" date="2016-10" db="EMBL/GenBank/DDBJ databases">
        <authorList>
            <person name="de Groot N.N."/>
        </authorList>
    </citation>
    <scope>NUCLEOTIDE SEQUENCE [LARGE SCALE GENOMIC DNA]</scope>
    <source>
        <strain evidence="5 6">DSM 17073</strain>
    </source>
</reference>
<evidence type="ECO:0000313" key="4">
    <source>
        <dbReference type="EMBL" id="GEM02827.1"/>
    </source>
</evidence>
<name>A0A1I5RJ21_9BACI</name>
<dbReference type="Gene3D" id="3.40.50.360">
    <property type="match status" value="1"/>
</dbReference>
<organism evidence="5 6">
    <name type="scientific">Halolactibacillus halophilus</name>
    <dbReference type="NCBI Taxonomy" id="306540"/>
    <lineage>
        <taxon>Bacteria</taxon>
        <taxon>Bacillati</taxon>
        <taxon>Bacillota</taxon>
        <taxon>Bacilli</taxon>
        <taxon>Bacillales</taxon>
        <taxon>Bacillaceae</taxon>
        <taxon>Halolactibacillus</taxon>
    </lineage>
</organism>
<dbReference type="OrthoDB" id="9798454at2"/>
<dbReference type="STRING" id="306540.SAMN05421839_13031"/>
<dbReference type="InterPro" id="IPR003680">
    <property type="entry name" value="Flavodoxin_fold"/>
</dbReference>
<comment type="similarity">
    <text evidence="1">Belongs to the NAD(P)H dehydrogenase (quinone) family.</text>
</comment>
<evidence type="ECO:0000313" key="6">
    <source>
        <dbReference type="Proteomes" id="UP000242243"/>
    </source>
</evidence>
<evidence type="ECO:0000256" key="2">
    <source>
        <dbReference type="ARBA" id="ARBA00023002"/>
    </source>
</evidence>
<dbReference type="GO" id="GO:0005829">
    <property type="term" value="C:cytosol"/>
    <property type="evidence" value="ECO:0007669"/>
    <property type="project" value="TreeGrafter"/>
</dbReference>
<protein>
    <submittedName>
        <fullName evidence="4">Flavoprotein</fullName>
    </submittedName>
    <submittedName>
        <fullName evidence="5">NAD(P)H dehydrogenase (Quinone)</fullName>
    </submittedName>
</protein>
<dbReference type="EMBL" id="FOXC01000030">
    <property type="protein sequence ID" value="SFP58271.1"/>
    <property type="molecule type" value="Genomic_DNA"/>
</dbReference>
<dbReference type="GO" id="GO:0003955">
    <property type="term" value="F:NAD(P)H dehydrogenase (quinone) activity"/>
    <property type="evidence" value="ECO:0007669"/>
    <property type="project" value="TreeGrafter"/>
</dbReference>
<accession>A0A1I5RJ21</accession>
<dbReference type="EMBL" id="BJWI01000065">
    <property type="protein sequence ID" value="GEM02827.1"/>
    <property type="molecule type" value="Genomic_DNA"/>
</dbReference>
<dbReference type="AlphaFoldDB" id="A0A1I5RJ21"/>
<feature type="domain" description="Flavodoxin-like fold" evidence="3">
    <location>
        <begin position="1"/>
        <end position="157"/>
    </location>
</feature>
<reference evidence="4 7" key="2">
    <citation type="submission" date="2019-07" db="EMBL/GenBank/DDBJ databases">
        <title>Whole genome shotgun sequence of Halolactibacillus halophilus NBRC 100868.</title>
        <authorList>
            <person name="Hosoyama A."/>
            <person name="Uohara A."/>
            <person name="Ohji S."/>
            <person name="Ichikawa N."/>
        </authorList>
    </citation>
    <scope>NUCLEOTIDE SEQUENCE [LARGE SCALE GENOMIC DNA]</scope>
    <source>
        <strain evidence="4 7">NBRC 100868</strain>
    </source>
</reference>
<dbReference type="PANTHER" id="PTHR10204">
    <property type="entry name" value="NAD P H OXIDOREDUCTASE-RELATED"/>
    <property type="match status" value="1"/>
</dbReference>
<dbReference type="SUPFAM" id="SSF52218">
    <property type="entry name" value="Flavoproteins"/>
    <property type="match status" value="1"/>
</dbReference>